<comment type="caution">
    <text evidence="1">The sequence shown here is derived from an EMBL/GenBank/DDBJ whole genome shotgun (WGS) entry which is preliminary data.</text>
</comment>
<dbReference type="EMBL" id="JAYMYS010000002">
    <property type="protein sequence ID" value="KAK7407106.1"/>
    <property type="molecule type" value="Genomic_DNA"/>
</dbReference>
<dbReference type="Proteomes" id="UP001386955">
    <property type="component" value="Unassembled WGS sequence"/>
</dbReference>
<keyword evidence="2" id="KW-1185">Reference proteome</keyword>
<sequence>MHLSGRACKLCSFLHFEMIILNLQFAHFRCQGSVKGVFAAPPEYHPTPHSRNVKLEEKAYRELYTQ</sequence>
<evidence type="ECO:0000313" key="1">
    <source>
        <dbReference type="EMBL" id="KAK7407106.1"/>
    </source>
</evidence>
<gene>
    <name evidence="1" type="ORF">VNO78_08749</name>
</gene>
<organism evidence="1 2">
    <name type="scientific">Psophocarpus tetragonolobus</name>
    <name type="common">Winged bean</name>
    <name type="synonym">Dolichos tetragonolobus</name>
    <dbReference type="NCBI Taxonomy" id="3891"/>
    <lineage>
        <taxon>Eukaryota</taxon>
        <taxon>Viridiplantae</taxon>
        <taxon>Streptophyta</taxon>
        <taxon>Embryophyta</taxon>
        <taxon>Tracheophyta</taxon>
        <taxon>Spermatophyta</taxon>
        <taxon>Magnoliopsida</taxon>
        <taxon>eudicotyledons</taxon>
        <taxon>Gunneridae</taxon>
        <taxon>Pentapetalae</taxon>
        <taxon>rosids</taxon>
        <taxon>fabids</taxon>
        <taxon>Fabales</taxon>
        <taxon>Fabaceae</taxon>
        <taxon>Papilionoideae</taxon>
        <taxon>50 kb inversion clade</taxon>
        <taxon>NPAAA clade</taxon>
        <taxon>indigoferoid/millettioid clade</taxon>
        <taxon>Phaseoleae</taxon>
        <taxon>Psophocarpus</taxon>
    </lineage>
</organism>
<proteinExistence type="predicted"/>
<protein>
    <submittedName>
        <fullName evidence="1">Uncharacterized protein</fullName>
    </submittedName>
</protein>
<name>A0AAN9XU14_PSOTE</name>
<accession>A0AAN9XU14</accession>
<evidence type="ECO:0000313" key="2">
    <source>
        <dbReference type="Proteomes" id="UP001386955"/>
    </source>
</evidence>
<dbReference type="AlphaFoldDB" id="A0AAN9XU14"/>
<reference evidence="1 2" key="1">
    <citation type="submission" date="2024-01" db="EMBL/GenBank/DDBJ databases">
        <title>The genomes of 5 underutilized Papilionoideae crops provide insights into root nodulation and disease resistanc.</title>
        <authorList>
            <person name="Jiang F."/>
        </authorList>
    </citation>
    <scope>NUCLEOTIDE SEQUENCE [LARGE SCALE GENOMIC DNA]</scope>
    <source>
        <strain evidence="1">DUOXIRENSHENG_FW03</strain>
        <tissue evidence="1">Leaves</tissue>
    </source>
</reference>